<dbReference type="Pfam" id="PF17144">
    <property type="entry name" value="Ribosomal_L5e"/>
    <property type="match status" value="1"/>
</dbReference>
<dbReference type="Pfam" id="PF03188">
    <property type="entry name" value="Cytochrom_B561"/>
    <property type="match status" value="1"/>
</dbReference>
<dbReference type="InterPro" id="IPR045266">
    <property type="entry name" value="DOH_DOMON"/>
</dbReference>
<comment type="similarity">
    <text evidence="3">Belongs to the universal ribosomal protein uL18 family.</text>
</comment>
<name>A0ABD1ICV1_SALDI</name>
<dbReference type="GO" id="GO:1990904">
    <property type="term" value="C:ribonucleoprotein complex"/>
    <property type="evidence" value="ECO:0007669"/>
    <property type="project" value="UniProtKB-KW"/>
</dbReference>
<comment type="subunit">
    <text evidence="4">Component of the large ribosomal subunit (LSU).</text>
</comment>
<accession>A0ABD1ICV1</accession>
<dbReference type="EMBL" id="JBEAFC010000002">
    <property type="protein sequence ID" value="KAL1565679.1"/>
    <property type="molecule type" value="Genomic_DNA"/>
</dbReference>
<dbReference type="AlphaFoldDB" id="A0ABD1ICV1"/>
<feature type="transmembrane region" description="Helical" evidence="13">
    <location>
        <begin position="310"/>
        <end position="331"/>
    </location>
</feature>
<feature type="transmembrane region" description="Helical" evidence="13">
    <location>
        <begin position="279"/>
        <end position="298"/>
    </location>
</feature>
<dbReference type="SMART" id="SM00665">
    <property type="entry name" value="B561"/>
    <property type="match status" value="1"/>
</dbReference>
<evidence type="ECO:0000256" key="4">
    <source>
        <dbReference type="ARBA" id="ARBA00011113"/>
    </source>
</evidence>
<keyword evidence="18" id="KW-1185">Reference proteome</keyword>
<keyword evidence="5" id="KW-0813">Transport</keyword>
<protein>
    <submittedName>
        <fullName evidence="17">60S ribosomal protein L5, variant 4</fullName>
    </submittedName>
</protein>
<dbReference type="FunFam" id="3.30.420.100:FF:000002">
    <property type="entry name" value="60S ribosomal protein L5"/>
    <property type="match status" value="1"/>
</dbReference>
<comment type="subcellular location">
    <subcellularLocation>
        <location evidence="2">Cytoplasm</location>
    </subcellularLocation>
    <subcellularLocation>
        <location evidence="1">Membrane</location>
    </subcellularLocation>
</comment>
<dbReference type="CDD" id="cd00432">
    <property type="entry name" value="Ribosomal_L18_L5e"/>
    <property type="match status" value="1"/>
</dbReference>
<dbReference type="InterPro" id="IPR025607">
    <property type="entry name" value="Ribosomal_uL18_C_euk"/>
</dbReference>
<feature type="domain" description="Cytochrome b561" evidence="16">
    <location>
        <begin position="175"/>
        <end position="370"/>
    </location>
</feature>
<evidence type="ECO:0000256" key="2">
    <source>
        <dbReference type="ARBA" id="ARBA00004496"/>
    </source>
</evidence>
<dbReference type="Pfam" id="PF14204">
    <property type="entry name" value="Ribosomal_L18_c"/>
    <property type="match status" value="1"/>
</dbReference>
<evidence type="ECO:0000256" key="3">
    <source>
        <dbReference type="ARBA" id="ARBA00007116"/>
    </source>
</evidence>
<dbReference type="Proteomes" id="UP001567538">
    <property type="component" value="Unassembled WGS sequence"/>
</dbReference>
<evidence type="ECO:0000259" key="16">
    <source>
        <dbReference type="PROSITE" id="PS50939"/>
    </source>
</evidence>
<evidence type="ECO:0000313" key="18">
    <source>
        <dbReference type="Proteomes" id="UP001567538"/>
    </source>
</evidence>
<keyword evidence="14" id="KW-0732">Signal</keyword>
<evidence type="ECO:0000256" key="1">
    <source>
        <dbReference type="ARBA" id="ARBA00004370"/>
    </source>
</evidence>
<dbReference type="GO" id="GO:0022626">
    <property type="term" value="C:cytosolic ribosome"/>
    <property type="evidence" value="ECO:0007669"/>
    <property type="project" value="UniProtKB-ARBA"/>
</dbReference>
<evidence type="ECO:0000256" key="8">
    <source>
        <dbReference type="ARBA" id="ARBA00022980"/>
    </source>
</evidence>
<evidence type="ECO:0000256" key="10">
    <source>
        <dbReference type="ARBA" id="ARBA00022989"/>
    </source>
</evidence>
<dbReference type="GO" id="GO:0009955">
    <property type="term" value="P:adaxial/abaxial pattern specification"/>
    <property type="evidence" value="ECO:0007669"/>
    <property type="project" value="UniProtKB-ARBA"/>
</dbReference>
<feature type="chain" id="PRO_5044827774" evidence="14">
    <location>
        <begin position="24"/>
        <end position="653"/>
    </location>
</feature>
<keyword evidence="8 17" id="KW-0689">Ribosomal protein</keyword>
<feature type="domain" description="DOMON" evidence="15">
    <location>
        <begin position="55"/>
        <end position="171"/>
    </location>
</feature>
<dbReference type="InterPro" id="IPR005485">
    <property type="entry name" value="Rbsml_uL18_euk_arch"/>
</dbReference>
<evidence type="ECO:0000256" key="14">
    <source>
        <dbReference type="SAM" id="SignalP"/>
    </source>
</evidence>
<dbReference type="PRINTS" id="PR00058">
    <property type="entry name" value="RIBOSOMALL5"/>
</dbReference>
<reference evidence="17 18" key="1">
    <citation type="submission" date="2024-06" db="EMBL/GenBank/DDBJ databases">
        <title>A chromosome level genome sequence of Diviner's sage (Salvia divinorum).</title>
        <authorList>
            <person name="Ford S.A."/>
            <person name="Ro D.-K."/>
            <person name="Ness R.W."/>
            <person name="Phillips M.A."/>
        </authorList>
    </citation>
    <scope>NUCLEOTIDE SEQUENCE [LARGE SCALE GENOMIC DNA]</scope>
    <source>
        <strain evidence="17">SAF-2024a</strain>
        <tissue evidence="17">Leaf</tissue>
    </source>
</reference>
<comment type="caution">
    <text evidence="17">The sequence shown here is derived from an EMBL/GenBank/DDBJ whole genome shotgun (WGS) entry which is preliminary data.</text>
</comment>
<dbReference type="GO" id="GO:0009965">
    <property type="term" value="P:leaf morphogenesis"/>
    <property type="evidence" value="ECO:0007669"/>
    <property type="project" value="UniProtKB-ARBA"/>
</dbReference>
<feature type="signal peptide" evidence="14">
    <location>
        <begin position="1"/>
        <end position="23"/>
    </location>
</feature>
<feature type="transmembrane region" description="Helical" evidence="13">
    <location>
        <begin position="343"/>
        <end position="362"/>
    </location>
</feature>
<evidence type="ECO:0000256" key="13">
    <source>
        <dbReference type="SAM" id="Phobius"/>
    </source>
</evidence>
<dbReference type="HAMAP" id="MF_01337_A">
    <property type="entry name" value="Ribosomal_uL18_A"/>
    <property type="match status" value="1"/>
</dbReference>
<dbReference type="PROSITE" id="PS50939">
    <property type="entry name" value="CYTOCHROME_B561"/>
    <property type="match status" value="1"/>
</dbReference>
<evidence type="ECO:0000256" key="12">
    <source>
        <dbReference type="ARBA" id="ARBA00023274"/>
    </source>
</evidence>
<evidence type="ECO:0000256" key="5">
    <source>
        <dbReference type="ARBA" id="ARBA00022448"/>
    </source>
</evidence>
<dbReference type="Gene3D" id="3.30.420.100">
    <property type="match status" value="1"/>
</dbReference>
<dbReference type="InterPro" id="IPR005018">
    <property type="entry name" value="DOMON_domain"/>
</dbReference>
<keyword evidence="9" id="KW-0249">Electron transport</keyword>
<dbReference type="PANTHER" id="PTHR23410">
    <property type="entry name" value="RIBOSOMAL PROTEIN L5-RELATED"/>
    <property type="match status" value="1"/>
</dbReference>
<evidence type="ECO:0000313" key="17">
    <source>
        <dbReference type="EMBL" id="KAL1565679.1"/>
    </source>
</evidence>
<organism evidence="17 18">
    <name type="scientific">Salvia divinorum</name>
    <name type="common">Maria pastora</name>
    <name type="synonym">Diviner's sage</name>
    <dbReference type="NCBI Taxonomy" id="28513"/>
    <lineage>
        <taxon>Eukaryota</taxon>
        <taxon>Viridiplantae</taxon>
        <taxon>Streptophyta</taxon>
        <taxon>Embryophyta</taxon>
        <taxon>Tracheophyta</taxon>
        <taxon>Spermatophyta</taxon>
        <taxon>Magnoliopsida</taxon>
        <taxon>eudicotyledons</taxon>
        <taxon>Gunneridae</taxon>
        <taxon>Pentapetalae</taxon>
        <taxon>asterids</taxon>
        <taxon>lamiids</taxon>
        <taxon>Lamiales</taxon>
        <taxon>Lamiaceae</taxon>
        <taxon>Nepetoideae</taxon>
        <taxon>Mentheae</taxon>
        <taxon>Salviinae</taxon>
        <taxon>Salvia</taxon>
        <taxon>Salvia subgen. Calosphace</taxon>
    </lineage>
</organism>
<evidence type="ECO:0000256" key="11">
    <source>
        <dbReference type="ARBA" id="ARBA00023136"/>
    </source>
</evidence>
<dbReference type="CDD" id="cd08760">
    <property type="entry name" value="Cyt_b561_FRRS1_like"/>
    <property type="match status" value="1"/>
</dbReference>
<feature type="transmembrane region" description="Helical" evidence="13">
    <location>
        <begin position="241"/>
        <end position="267"/>
    </location>
</feature>
<evidence type="ECO:0000259" key="15">
    <source>
        <dbReference type="PROSITE" id="PS50836"/>
    </source>
</evidence>
<evidence type="ECO:0000256" key="6">
    <source>
        <dbReference type="ARBA" id="ARBA00022490"/>
    </source>
</evidence>
<evidence type="ECO:0000256" key="7">
    <source>
        <dbReference type="ARBA" id="ARBA00022692"/>
    </source>
</evidence>
<keyword evidence="11 13" id="KW-0472">Membrane</keyword>
<dbReference type="InterPro" id="IPR057268">
    <property type="entry name" value="Ribosomal_L18"/>
</dbReference>
<feature type="transmembrane region" description="Helical" evidence="13">
    <location>
        <begin position="214"/>
        <end position="234"/>
    </location>
</feature>
<proteinExistence type="inferred from homology"/>
<keyword evidence="10 13" id="KW-1133">Transmembrane helix</keyword>
<dbReference type="GO" id="GO:0051301">
    <property type="term" value="P:cell division"/>
    <property type="evidence" value="ECO:0007669"/>
    <property type="project" value="UniProtKB-ARBA"/>
</dbReference>
<dbReference type="InterPro" id="IPR006593">
    <property type="entry name" value="Cyt_b561/ferric_Rdtase_TM"/>
</dbReference>
<dbReference type="PANTHER" id="PTHR23410:SF12">
    <property type="entry name" value="LARGE RIBOSOMAL SUBUNIT PROTEIN UL18"/>
    <property type="match status" value="1"/>
</dbReference>
<dbReference type="SMART" id="SM00664">
    <property type="entry name" value="DoH"/>
    <property type="match status" value="1"/>
</dbReference>
<evidence type="ECO:0000256" key="9">
    <source>
        <dbReference type="ARBA" id="ARBA00022982"/>
    </source>
</evidence>
<dbReference type="SUPFAM" id="SSF53137">
    <property type="entry name" value="Translational machinery components"/>
    <property type="match status" value="1"/>
</dbReference>
<keyword evidence="7 13" id="KW-0812">Transmembrane</keyword>
<dbReference type="GO" id="GO:0016020">
    <property type="term" value="C:membrane"/>
    <property type="evidence" value="ECO:0007669"/>
    <property type="project" value="UniProtKB-SubCell"/>
</dbReference>
<keyword evidence="12" id="KW-0687">Ribonucleoprotein</keyword>
<sequence>MKKAPPSYPQFLILSFLFSYVCSQSQDSCNSPLTLQNPLSFDTTSMQCVTVWSSQGFILRYVQAAPNVWNFVLSAPSTNAYVGIGFSPNGNMVGSTAIVGWAESGATSNVKQYFLGGQQPSLVTLIQSPTQGLPFGNVSTMLVQSHRIYIAFQLLTPQPGSRLVYAVGPVGRLPQAPDFRLTEHQDRIATSLNYASGQFETKKQPESNLRRSHGLLNMLGWAILMPIGVMVARYMRKWDPLWFYMHAVTQSVGFILGLIGVMCGFVLDDRLSANVPIHKALGIVIITFGCLQVLALLIRPDKASKVRKYWNWYHFGVGRALVFLAVVNVFYGVHLGKAGSSWNVGFAAFLVFVKAQKSNAYFKRFQVKFKRRRQGKTDYRARIRMINQDKNKFNTPKFRFVVRFTNKDIIAQICSASIAGDHVLASAYAHELPRYGLEVGLTNYAAAYCTGLLLGRRVLKKLELDEEYEGNVEATGEDYSVEPADSRRPFRALLDVGLLKTTTGNRVFGALKGALDAGVDIPHSEKRFAGFSKDNKQLDSEVHRKYIYGGHVAAYMNTLVEDEPEKYQTHFSEYIKRGIEADNIEEMYKKVHAAIRANPIQTKTEKPAPKEHKRYNLKKLTYEERKAKLIERLNALNAAAGNGNDDEDEEDDE</sequence>
<gene>
    <name evidence="17" type="primary">RPL5</name>
    <name evidence="17" type="ORF">AAHA92_01373</name>
</gene>
<dbReference type="CDD" id="cd09631">
    <property type="entry name" value="DOMON_DOH"/>
    <property type="match status" value="1"/>
</dbReference>
<dbReference type="PROSITE" id="PS50836">
    <property type="entry name" value="DOMON"/>
    <property type="match status" value="1"/>
</dbReference>
<keyword evidence="6" id="KW-0963">Cytoplasm</keyword>